<dbReference type="EMBL" id="CADCWE010000019">
    <property type="protein sequence ID" value="CAA9523202.1"/>
    <property type="molecule type" value="Genomic_DNA"/>
</dbReference>
<feature type="region of interest" description="Disordered" evidence="1">
    <location>
        <begin position="1"/>
        <end position="59"/>
    </location>
</feature>
<proteinExistence type="predicted"/>
<dbReference type="AlphaFoldDB" id="A0A6J4TH17"/>
<feature type="non-terminal residue" evidence="2">
    <location>
        <position position="59"/>
    </location>
</feature>
<evidence type="ECO:0000256" key="1">
    <source>
        <dbReference type="SAM" id="MobiDB-lite"/>
    </source>
</evidence>
<feature type="non-terminal residue" evidence="2">
    <location>
        <position position="1"/>
    </location>
</feature>
<accession>A0A6J4TH17</accession>
<evidence type="ECO:0000313" key="2">
    <source>
        <dbReference type="EMBL" id="CAA9523202.1"/>
    </source>
</evidence>
<gene>
    <name evidence="2" type="ORF">AVDCRST_MAG73-308</name>
</gene>
<reference evidence="2" key="1">
    <citation type="submission" date="2020-02" db="EMBL/GenBank/DDBJ databases">
        <authorList>
            <person name="Meier V. D."/>
        </authorList>
    </citation>
    <scope>NUCLEOTIDE SEQUENCE</scope>
    <source>
        <strain evidence="2">AVDCRST_MAG73</strain>
    </source>
</reference>
<name>A0A6J4TH17_9BACT</name>
<sequence>GRWRCAGRQGDSGRPGVGPWSGRRLMPTTCPPPPALPIPDQPSTPFPAAPVAGSATVAV</sequence>
<protein>
    <submittedName>
        <fullName evidence="2">Uncharacterized protein</fullName>
    </submittedName>
</protein>
<feature type="compositionally biased region" description="Pro residues" evidence="1">
    <location>
        <begin position="29"/>
        <end position="48"/>
    </location>
</feature>
<organism evidence="2">
    <name type="scientific">uncultured Thermomicrobiales bacterium</name>
    <dbReference type="NCBI Taxonomy" id="1645740"/>
    <lineage>
        <taxon>Bacteria</taxon>
        <taxon>Pseudomonadati</taxon>
        <taxon>Thermomicrobiota</taxon>
        <taxon>Thermomicrobia</taxon>
        <taxon>Thermomicrobiales</taxon>
        <taxon>environmental samples</taxon>
    </lineage>
</organism>